<feature type="region of interest" description="Disordered" evidence="10">
    <location>
        <begin position="1"/>
        <end position="30"/>
    </location>
</feature>
<dbReference type="GO" id="GO:0005743">
    <property type="term" value="C:mitochondrial inner membrane"/>
    <property type="evidence" value="ECO:0007669"/>
    <property type="project" value="UniProtKB-SubCell"/>
</dbReference>
<dbReference type="CDD" id="cd20069">
    <property type="entry name" value="5TM_Oxa1-like"/>
    <property type="match status" value="1"/>
</dbReference>
<evidence type="ECO:0000256" key="7">
    <source>
        <dbReference type="ARBA" id="ARBA00023128"/>
    </source>
</evidence>
<evidence type="ECO:0000256" key="10">
    <source>
        <dbReference type="SAM" id="MobiDB-lite"/>
    </source>
</evidence>
<evidence type="ECO:0000256" key="8">
    <source>
        <dbReference type="ARBA" id="ARBA00023136"/>
    </source>
</evidence>
<evidence type="ECO:0000259" key="12">
    <source>
        <dbReference type="Pfam" id="PF02096"/>
    </source>
</evidence>
<dbReference type="GO" id="GO:0032979">
    <property type="term" value="P:protein insertion into mitochondrial inner membrane from matrix"/>
    <property type="evidence" value="ECO:0007669"/>
    <property type="project" value="TreeGrafter"/>
</dbReference>
<keyword evidence="7" id="KW-0496">Mitochondrion</keyword>
<evidence type="ECO:0000256" key="2">
    <source>
        <dbReference type="ARBA" id="ARBA00009877"/>
    </source>
</evidence>
<evidence type="ECO:0000256" key="1">
    <source>
        <dbReference type="ARBA" id="ARBA00004448"/>
    </source>
</evidence>
<sequence>MMPSRGLRALRGRTSHSHLSQCRNLSSSTLPSRLSSAHRVTSSLRPSQSWRPIAIIPTIAAYRHASTSQTPAPPTSTAPSDFPNLDTITLDTIEINPASDPATLLPETIGYLHQLGIDYGWGPSTLVQYAMEGIHVYGGLPWWAAILTTSLVARLLLFPAFVKSSDSMARTAALGEVLKPFDERIKAAQKEGDTQGVLLAMKRKGEVKKRAGIISVPKQLAPMLLQGVIAYCGIKLTRAMAALPVPGLHDGGLLWLKDLTLTDGYLLLPILMAGTIHVVARMGGETGAMTQLGPMMRPLMLYIMPGLIAVFMAFQPAAVCVWFCGSGVIGMGQGLLLRNKAVRKALGMAPNFIPKPGMEPSNTLTAMLEDRFPAMKEQRAALNGETRPKPSGPYINPTYQPPRVQRTSSKTIDTTLVTGSGAEDMVQPGTPPPKKPSIREKWSNIKAMSDEQLKKENEKKAFKRRAELYEQRAKEKGRR</sequence>
<dbReference type="InterPro" id="IPR001708">
    <property type="entry name" value="YidC/ALB3/OXA1/COX18"/>
</dbReference>
<evidence type="ECO:0000256" key="4">
    <source>
        <dbReference type="ARBA" id="ARBA00022792"/>
    </source>
</evidence>
<feature type="compositionally biased region" description="Polar residues" evidence="10">
    <location>
        <begin position="405"/>
        <end position="418"/>
    </location>
</feature>
<keyword evidence="4" id="KW-0999">Mitochondrion inner membrane</keyword>
<proteinExistence type="inferred from homology"/>
<dbReference type="GO" id="GO:0032977">
    <property type="term" value="F:membrane insertase activity"/>
    <property type="evidence" value="ECO:0007669"/>
    <property type="project" value="InterPro"/>
</dbReference>
<evidence type="ECO:0000256" key="5">
    <source>
        <dbReference type="ARBA" id="ARBA00022946"/>
    </source>
</evidence>
<dbReference type="PANTHER" id="PTHR12428">
    <property type="entry name" value="OXA1"/>
    <property type="match status" value="1"/>
</dbReference>
<comment type="caution">
    <text evidence="13">The sequence shown here is derived from an EMBL/GenBank/DDBJ whole genome shotgun (WGS) entry which is preliminary data.</text>
</comment>
<dbReference type="OrthoDB" id="2148490at2759"/>
<evidence type="ECO:0000313" key="14">
    <source>
        <dbReference type="Proteomes" id="UP000033647"/>
    </source>
</evidence>
<reference evidence="13 14" key="1">
    <citation type="submission" date="2015-03" db="EMBL/GenBank/DDBJ databases">
        <title>RNA-seq based gene annotation and comparative genomics of four Zymoseptoria species reveal species-specific pathogenicity related genes and transposable element activity.</title>
        <authorList>
            <person name="Grandaubert J."/>
            <person name="Bhattacharyya A."/>
            <person name="Stukenbrock E.H."/>
        </authorList>
    </citation>
    <scope>NUCLEOTIDE SEQUENCE [LARGE SCALE GENOMIC DNA]</scope>
    <source>
        <strain evidence="13 14">Zb18110</strain>
    </source>
</reference>
<evidence type="ECO:0000313" key="13">
    <source>
        <dbReference type="EMBL" id="KJX93926.1"/>
    </source>
</evidence>
<evidence type="ECO:0000256" key="3">
    <source>
        <dbReference type="ARBA" id="ARBA00022692"/>
    </source>
</evidence>
<feature type="transmembrane region" description="Helical" evidence="11">
    <location>
        <begin position="302"/>
        <end position="330"/>
    </location>
</feature>
<comment type="similarity">
    <text evidence="2 9">Belongs to the OXA1/ALB3/YidC family.</text>
</comment>
<keyword evidence="5" id="KW-0809">Transit peptide</keyword>
<feature type="compositionally biased region" description="Basic and acidic residues" evidence="10">
    <location>
        <begin position="437"/>
        <end position="459"/>
    </location>
</feature>
<keyword evidence="8 11" id="KW-0472">Membrane</keyword>
<dbReference type="PANTHER" id="PTHR12428:SF66">
    <property type="entry name" value="MITOCHONDRIAL INNER MEMBRANE PROTEIN OXA1L"/>
    <property type="match status" value="1"/>
</dbReference>
<keyword evidence="6 11" id="KW-1133">Transmembrane helix</keyword>
<feature type="transmembrane region" description="Helical" evidence="11">
    <location>
        <begin position="264"/>
        <end position="282"/>
    </location>
</feature>
<feature type="transmembrane region" description="Helical" evidence="11">
    <location>
        <begin position="140"/>
        <end position="162"/>
    </location>
</feature>
<dbReference type="EMBL" id="LAFY01004192">
    <property type="protein sequence ID" value="KJX93926.1"/>
    <property type="molecule type" value="Genomic_DNA"/>
</dbReference>
<organism evidence="13 14">
    <name type="scientific">Zymoseptoria brevis</name>
    <dbReference type="NCBI Taxonomy" id="1047168"/>
    <lineage>
        <taxon>Eukaryota</taxon>
        <taxon>Fungi</taxon>
        <taxon>Dikarya</taxon>
        <taxon>Ascomycota</taxon>
        <taxon>Pezizomycotina</taxon>
        <taxon>Dothideomycetes</taxon>
        <taxon>Dothideomycetidae</taxon>
        <taxon>Mycosphaerellales</taxon>
        <taxon>Mycosphaerellaceae</taxon>
        <taxon>Zymoseptoria</taxon>
    </lineage>
</organism>
<gene>
    <name evidence="13" type="ORF">TI39_contig4233g00003</name>
</gene>
<comment type="subcellular location">
    <subcellularLocation>
        <location evidence="9">Membrane</location>
        <topology evidence="9">Multi-pass membrane protein</topology>
    </subcellularLocation>
    <subcellularLocation>
        <location evidence="1">Mitochondrion inner membrane</location>
        <topology evidence="1">Multi-pass membrane protein</topology>
    </subcellularLocation>
</comment>
<keyword evidence="14" id="KW-1185">Reference proteome</keyword>
<feature type="domain" description="Membrane insertase YidC/Oxa/ALB C-terminal" evidence="12">
    <location>
        <begin position="142"/>
        <end position="338"/>
    </location>
</feature>
<dbReference type="STRING" id="1047168.A0A0F4G9A1"/>
<feature type="region of interest" description="Disordered" evidence="10">
    <location>
        <begin position="384"/>
        <end position="459"/>
    </location>
</feature>
<dbReference type="Proteomes" id="UP000033647">
    <property type="component" value="Unassembled WGS sequence"/>
</dbReference>
<evidence type="ECO:0000256" key="11">
    <source>
        <dbReference type="SAM" id="Phobius"/>
    </source>
</evidence>
<dbReference type="Pfam" id="PF02096">
    <property type="entry name" value="60KD_IMP"/>
    <property type="match status" value="1"/>
</dbReference>
<accession>A0A0F4G9A1</accession>
<dbReference type="AlphaFoldDB" id="A0A0F4G9A1"/>
<evidence type="ECO:0000256" key="6">
    <source>
        <dbReference type="ARBA" id="ARBA00022989"/>
    </source>
</evidence>
<keyword evidence="3 9" id="KW-0812">Transmembrane</keyword>
<name>A0A0F4G9A1_9PEZI</name>
<evidence type="ECO:0000256" key="9">
    <source>
        <dbReference type="RuleBase" id="RU003945"/>
    </source>
</evidence>
<protein>
    <submittedName>
        <fullName evidence="13">Inner membrane protein OXA1</fullName>
    </submittedName>
</protein>
<dbReference type="InterPro" id="IPR028055">
    <property type="entry name" value="YidC/Oxa/ALB_C"/>
</dbReference>